<dbReference type="EMBL" id="PPFX01000027">
    <property type="protein sequence ID" value="PNU19587.1"/>
    <property type="molecule type" value="Genomic_DNA"/>
</dbReference>
<reference evidence="1 2" key="1">
    <citation type="journal article" date="2018" name="Genome Announc.">
        <title>Genome Sequence of Geothermobacter sp. HR-1 Iron Reducer from the Loihi Seamount.</title>
        <authorList>
            <person name="Smith H."/>
            <person name="Abuyen K."/>
            <person name="Tremblay J."/>
            <person name="Savalia P."/>
            <person name="Perez-Rodriguez I."/>
            <person name="Emerson D."/>
            <person name="Tully B."/>
            <person name="Amend J."/>
        </authorList>
    </citation>
    <scope>NUCLEOTIDE SEQUENCE [LARGE SCALE GENOMIC DNA]</scope>
    <source>
        <strain evidence="1 2">HR-1</strain>
    </source>
</reference>
<proteinExistence type="predicted"/>
<accession>A0A2K2H8J7</accession>
<name>A0A2K2H8J7_9BACT</name>
<dbReference type="Gene3D" id="2.40.128.380">
    <property type="entry name" value="T3SS negative regulator GrlR"/>
    <property type="match status" value="1"/>
</dbReference>
<sequence>MSVVEGLMSGQTGLAVQRSQVMIEGLWTGEWDSTVLGQAGEGAGVFIFRDGRIYGGSARYYFFGEYHLAGEQVRATLLISHYSGPPSGLLGPVDEGQISLVGTLAGDEMVLKTGEQDEAFSLAARLVKRTGISR</sequence>
<protein>
    <recommendedName>
        <fullName evidence="3">T3SS negative regulator,GrlR</fullName>
    </recommendedName>
</protein>
<comment type="caution">
    <text evidence="1">The sequence shown here is derived from an EMBL/GenBank/DDBJ whole genome shotgun (WGS) entry which is preliminary data.</text>
</comment>
<dbReference type="InterPro" id="IPR043019">
    <property type="entry name" value="GrlR_sf"/>
</dbReference>
<dbReference type="AlphaFoldDB" id="A0A2K2H8J7"/>
<evidence type="ECO:0000313" key="1">
    <source>
        <dbReference type="EMBL" id="PNU19587.1"/>
    </source>
</evidence>
<dbReference type="Proteomes" id="UP000236340">
    <property type="component" value="Unassembled WGS sequence"/>
</dbReference>
<evidence type="ECO:0008006" key="3">
    <source>
        <dbReference type="Google" id="ProtNLM"/>
    </source>
</evidence>
<evidence type="ECO:0000313" key="2">
    <source>
        <dbReference type="Proteomes" id="UP000236340"/>
    </source>
</evidence>
<organism evidence="1 2">
    <name type="scientific">Geothermobacter hydrogeniphilus</name>
    <dbReference type="NCBI Taxonomy" id="1969733"/>
    <lineage>
        <taxon>Bacteria</taxon>
        <taxon>Pseudomonadati</taxon>
        <taxon>Thermodesulfobacteriota</taxon>
        <taxon>Desulfuromonadia</taxon>
        <taxon>Desulfuromonadales</taxon>
        <taxon>Geothermobacteraceae</taxon>
        <taxon>Geothermobacter</taxon>
    </lineage>
</organism>
<gene>
    <name evidence="1" type="ORF">C2E25_11650</name>
</gene>